<feature type="region of interest" description="Disordered" evidence="5">
    <location>
        <begin position="1"/>
        <end position="24"/>
    </location>
</feature>
<dbReference type="EMBL" id="JBFOLK010000517">
    <property type="protein sequence ID" value="KAL2453956.1"/>
    <property type="molecule type" value="Genomic_DNA"/>
</dbReference>
<dbReference type="Proteomes" id="UP001604336">
    <property type="component" value="Unassembled WGS sequence"/>
</dbReference>
<dbReference type="EMBL" id="JBFOLK010000377">
    <property type="protein sequence ID" value="KAL2454424.1"/>
    <property type="molecule type" value="Genomic_DNA"/>
</dbReference>
<reference evidence="9" key="1">
    <citation type="submission" date="2024-07" db="EMBL/GenBank/DDBJ databases">
        <title>Two chromosome-level genome assemblies of Korean endemic species Abeliophyllum distichum and Forsythia ovata (Oleaceae).</title>
        <authorList>
            <person name="Jang H."/>
        </authorList>
    </citation>
    <scope>NUCLEOTIDE SEQUENCE [LARGE SCALE GENOMIC DNA]</scope>
</reference>
<keyword evidence="4" id="KW-0067">ATP-binding</keyword>
<evidence type="ECO:0000259" key="6">
    <source>
        <dbReference type="Pfam" id="PF00931"/>
    </source>
</evidence>
<proteinExistence type="inferred from homology"/>
<accession>A0ABD1NTM7</accession>
<protein>
    <submittedName>
        <fullName evidence="7">Disease resistance protein RPP13</fullName>
    </submittedName>
</protein>
<evidence type="ECO:0000313" key="8">
    <source>
        <dbReference type="EMBL" id="KAL2454424.1"/>
    </source>
</evidence>
<reference evidence="7" key="2">
    <citation type="submission" date="2024-07" db="EMBL/GenBank/DDBJ databases">
        <title>Two chromosome-level genome assemblies of Korean endemic species Abeliophyllum distichum and Forsythia ovata (Oleaceae).</title>
        <authorList>
            <person name="Mun J.H."/>
        </authorList>
    </citation>
    <scope>NUCLEOTIDE SEQUENCE</scope>
    <source>
        <strain evidence="7">KNKB198505000391</strain>
        <tissue evidence="7">Leaf</tissue>
    </source>
</reference>
<evidence type="ECO:0000256" key="2">
    <source>
        <dbReference type="ARBA" id="ARBA00022741"/>
    </source>
</evidence>
<dbReference type="Gene3D" id="3.40.50.300">
    <property type="entry name" value="P-loop containing nucleotide triphosphate hydrolases"/>
    <property type="match status" value="1"/>
</dbReference>
<organism evidence="7 9">
    <name type="scientific">Abeliophyllum distichum</name>
    <dbReference type="NCBI Taxonomy" id="126358"/>
    <lineage>
        <taxon>Eukaryota</taxon>
        <taxon>Viridiplantae</taxon>
        <taxon>Streptophyta</taxon>
        <taxon>Embryophyta</taxon>
        <taxon>Tracheophyta</taxon>
        <taxon>Spermatophyta</taxon>
        <taxon>Magnoliopsida</taxon>
        <taxon>eudicotyledons</taxon>
        <taxon>Gunneridae</taxon>
        <taxon>Pentapetalae</taxon>
        <taxon>asterids</taxon>
        <taxon>lamiids</taxon>
        <taxon>Lamiales</taxon>
        <taxon>Oleaceae</taxon>
        <taxon>Forsythieae</taxon>
        <taxon>Abeliophyllum</taxon>
    </lineage>
</organism>
<dbReference type="FunFam" id="3.40.50.300:FF:001091">
    <property type="entry name" value="Probable disease resistance protein At1g61300"/>
    <property type="match status" value="1"/>
</dbReference>
<evidence type="ECO:0000313" key="9">
    <source>
        <dbReference type="Proteomes" id="UP001604336"/>
    </source>
</evidence>
<dbReference type="Pfam" id="PF00931">
    <property type="entry name" value="NB-ARC"/>
    <property type="match status" value="1"/>
</dbReference>
<dbReference type="PRINTS" id="PR00364">
    <property type="entry name" value="DISEASERSIST"/>
</dbReference>
<evidence type="ECO:0000256" key="3">
    <source>
        <dbReference type="ARBA" id="ARBA00022821"/>
    </source>
</evidence>
<dbReference type="InterPro" id="IPR002182">
    <property type="entry name" value="NB-ARC"/>
</dbReference>
<evidence type="ECO:0000256" key="4">
    <source>
        <dbReference type="ARBA" id="ARBA00022840"/>
    </source>
</evidence>
<comment type="similarity">
    <text evidence="1">Belongs to the disease resistance NB-LRR family.</text>
</comment>
<evidence type="ECO:0000256" key="1">
    <source>
        <dbReference type="ARBA" id="ARBA00008894"/>
    </source>
</evidence>
<dbReference type="GO" id="GO:0006952">
    <property type="term" value="P:defense response"/>
    <property type="evidence" value="ECO:0007669"/>
    <property type="project" value="UniProtKB-KW"/>
</dbReference>
<dbReference type="PANTHER" id="PTHR36766">
    <property type="entry name" value="PLANT BROAD-SPECTRUM MILDEW RESISTANCE PROTEIN RPW8"/>
    <property type="match status" value="1"/>
</dbReference>
<name>A0ABD1NTM7_9LAMI</name>
<dbReference type="AlphaFoldDB" id="A0ABD1NTM7"/>
<dbReference type="PANTHER" id="PTHR36766:SF52">
    <property type="entry name" value="LATE BLIGHT RESISTANCE PROTEIN HOMOLOG R1B-8"/>
    <property type="match status" value="1"/>
</dbReference>
<keyword evidence="3" id="KW-0611">Plant defense</keyword>
<comment type="caution">
    <text evidence="7">The sequence shown here is derived from an EMBL/GenBank/DDBJ whole genome shotgun (WGS) entry which is preliminary data.</text>
</comment>
<sequence>MEIEDGSGVQDLQPRTSLGAPSDKSTMVGLDDELIQILEWLERDSLQLDTLSIVGMAGIGKTTFARKVYDHQRIQMIFHIRVWVTVSQKYNERKIVLDLLDSMKKLTDEMHKETSDLKQVLYQNLKGWRYLIIMDDIWDTEVWNDIRCLFPDDKNRSRIMLTTRLESVAVHVNSNALHRMRFLNDDESWNLFCEKVFGATINDDERWNLLCKKVFGEDCCPRELNQIGTKIAKIVEDFHLQLF</sequence>
<evidence type="ECO:0000313" key="7">
    <source>
        <dbReference type="EMBL" id="KAL2453956.1"/>
    </source>
</evidence>
<evidence type="ECO:0000256" key="5">
    <source>
        <dbReference type="SAM" id="MobiDB-lite"/>
    </source>
</evidence>
<gene>
    <name evidence="8" type="ORF">Adt_48079</name>
    <name evidence="7" type="ORF">Adt_48545</name>
</gene>
<feature type="domain" description="NB-ARC" evidence="6">
    <location>
        <begin position="33"/>
        <end position="200"/>
    </location>
</feature>
<dbReference type="InterPro" id="IPR027417">
    <property type="entry name" value="P-loop_NTPase"/>
</dbReference>
<keyword evidence="2" id="KW-0547">Nucleotide-binding</keyword>
<dbReference type="GO" id="GO:0005524">
    <property type="term" value="F:ATP binding"/>
    <property type="evidence" value="ECO:0007669"/>
    <property type="project" value="UniProtKB-KW"/>
</dbReference>
<dbReference type="SUPFAM" id="SSF52540">
    <property type="entry name" value="P-loop containing nucleoside triphosphate hydrolases"/>
    <property type="match status" value="1"/>
</dbReference>
<keyword evidence="9" id="KW-1185">Reference proteome</keyword>